<dbReference type="EMBL" id="CACVBM020001149">
    <property type="protein sequence ID" value="CAA7034535.1"/>
    <property type="molecule type" value="Genomic_DNA"/>
</dbReference>
<proteinExistence type="inferred from homology"/>
<evidence type="ECO:0000313" key="9">
    <source>
        <dbReference type="EMBL" id="CAA7034535.1"/>
    </source>
</evidence>
<sequence>MRKASDTLDRVCMTYISAKREYIRAQGIDDHDHSNNKEGEDLLTSHIKLDTTKYELLNPSDDKFLRDMIVAFMAAGRDTSASSLTWFFWLLSINPNVVTKIRQEINTNLPRTGSNQDMSSFLNKLVYLHAALNETIRLYPPIPIVLRSSLKQDVLPSGHEVKSNTKNLIHVYAMGRMKAVWGDDALEFKPERWVSETGGLRHEPSYKFSSFMAGPRICRGKHLAMVQMKTVVVEILQNYDIKVVEGQKIEPQQGPVLHMKHGLNITLAKRSSASNEDVQVLPKF</sequence>
<dbReference type="GO" id="GO:0004497">
    <property type="term" value="F:monooxygenase activity"/>
    <property type="evidence" value="ECO:0007669"/>
    <property type="project" value="UniProtKB-KW"/>
</dbReference>
<comment type="similarity">
    <text evidence="2">Belongs to the cytochrome P450 family.</text>
</comment>
<dbReference type="Proteomes" id="UP000467841">
    <property type="component" value="Unassembled WGS sequence"/>
</dbReference>
<dbReference type="GO" id="GO:0020037">
    <property type="term" value="F:heme binding"/>
    <property type="evidence" value="ECO:0007669"/>
    <property type="project" value="InterPro"/>
</dbReference>
<evidence type="ECO:0000313" key="10">
    <source>
        <dbReference type="Proteomes" id="UP000467841"/>
    </source>
</evidence>
<dbReference type="OrthoDB" id="1896685at2759"/>
<evidence type="ECO:0000256" key="8">
    <source>
        <dbReference type="PIRSR" id="PIRSR602401-1"/>
    </source>
</evidence>
<dbReference type="SUPFAM" id="SSF48264">
    <property type="entry name" value="Cytochrome P450"/>
    <property type="match status" value="1"/>
</dbReference>
<evidence type="ECO:0000256" key="7">
    <source>
        <dbReference type="ARBA" id="ARBA00023033"/>
    </source>
</evidence>
<dbReference type="InterPro" id="IPR002401">
    <property type="entry name" value="Cyt_P450_E_grp-I"/>
</dbReference>
<dbReference type="PRINTS" id="PR00463">
    <property type="entry name" value="EP450I"/>
</dbReference>
<dbReference type="InterPro" id="IPR036396">
    <property type="entry name" value="Cyt_P450_sf"/>
</dbReference>
<dbReference type="PRINTS" id="PR00385">
    <property type="entry name" value="P450"/>
</dbReference>
<protein>
    <recommendedName>
        <fullName evidence="11">Cytochrome P450</fullName>
    </recommendedName>
</protein>
<dbReference type="PANTHER" id="PTHR24296">
    <property type="entry name" value="CYTOCHROME P450"/>
    <property type="match status" value="1"/>
</dbReference>
<keyword evidence="4 8" id="KW-0479">Metal-binding</keyword>
<name>A0A6D2J3Y4_9BRAS</name>
<dbReference type="GO" id="GO:0005506">
    <property type="term" value="F:iron ion binding"/>
    <property type="evidence" value="ECO:0007669"/>
    <property type="project" value="InterPro"/>
</dbReference>
<dbReference type="InterPro" id="IPR001128">
    <property type="entry name" value="Cyt_P450"/>
</dbReference>
<comment type="caution">
    <text evidence="9">The sequence shown here is derived from an EMBL/GenBank/DDBJ whole genome shotgun (WGS) entry which is preliminary data.</text>
</comment>
<evidence type="ECO:0000256" key="4">
    <source>
        <dbReference type="ARBA" id="ARBA00022723"/>
    </source>
</evidence>
<evidence type="ECO:0000256" key="3">
    <source>
        <dbReference type="ARBA" id="ARBA00022617"/>
    </source>
</evidence>
<keyword evidence="5" id="KW-0560">Oxidoreductase</keyword>
<dbReference type="Pfam" id="PF00067">
    <property type="entry name" value="p450"/>
    <property type="match status" value="1"/>
</dbReference>
<dbReference type="GO" id="GO:0016705">
    <property type="term" value="F:oxidoreductase activity, acting on paired donors, with incorporation or reduction of molecular oxygen"/>
    <property type="evidence" value="ECO:0007669"/>
    <property type="project" value="InterPro"/>
</dbReference>
<keyword evidence="6 8" id="KW-0408">Iron</keyword>
<accession>A0A6D2J3Y4</accession>
<organism evidence="9 10">
    <name type="scientific">Microthlaspi erraticum</name>
    <dbReference type="NCBI Taxonomy" id="1685480"/>
    <lineage>
        <taxon>Eukaryota</taxon>
        <taxon>Viridiplantae</taxon>
        <taxon>Streptophyta</taxon>
        <taxon>Embryophyta</taxon>
        <taxon>Tracheophyta</taxon>
        <taxon>Spermatophyta</taxon>
        <taxon>Magnoliopsida</taxon>
        <taxon>eudicotyledons</taxon>
        <taxon>Gunneridae</taxon>
        <taxon>Pentapetalae</taxon>
        <taxon>rosids</taxon>
        <taxon>malvids</taxon>
        <taxon>Brassicales</taxon>
        <taxon>Brassicaceae</taxon>
        <taxon>Coluteocarpeae</taxon>
        <taxon>Microthlaspi</taxon>
    </lineage>
</organism>
<evidence type="ECO:0008006" key="11">
    <source>
        <dbReference type="Google" id="ProtNLM"/>
    </source>
</evidence>
<comment type="cofactor">
    <cofactor evidence="1 8">
        <name>heme</name>
        <dbReference type="ChEBI" id="CHEBI:30413"/>
    </cofactor>
</comment>
<reference evidence="9" key="1">
    <citation type="submission" date="2020-01" db="EMBL/GenBank/DDBJ databases">
        <authorList>
            <person name="Mishra B."/>
        </authorList>
    </citation>
    <scope>NUCLEOTIDE SEQUENCE [LARGE SCALE GENOMIC DNA]</scope>
</reference>
<dbReference type="Gene3D" id="1.10.630.10">
    <property type="entry name" value="Cytochrome P450"/>
    <property type="match status" value="1"/>
</dbReference>
<evidence type="ECO:0000256" key="2">
    <source>
        <dbReference type="ARBA" id="ARBA00010617"/>
    </source>
</evidence>
<keyword evidence="10" id="KW-1185">Reference proteome</keyword>
<evidence type="ECO:0000256" key="6">
    <source>
        <dbReference type="ARBA" id="ARBA00023004"/>
    </source>
</evidence>
<keyword evidence="3 8" id="KW-0349">Heme</keyword>
<keyword evidence="7" id="KW-0503">Monooxygenase</keyword>
<evidence type="ECO:0000256" key="1">
    <source>
        <dbReference type="ARBA" id="ARBA00001971"/>
    </source>
</evidence>
<feature type="binding site" description="axial binding residue" evidence="8">
    <location>
        <position position="218"/>
    </location>
    <ligand>
        <name>heme</name>
        <dbReference type="ChEBI" id="CHEBI:30413"/>
    </ligand>
    <ligandPart>
        <name>Fe</name>
        <dbReference type="ChEBI" id="CHEBI:18248"/>
    </ligandPart>
</feature>
<evidence type="ECO:0000256" key="5">
    <source>
        <dbReference type="ARBA" id="ARBA00023002"/>
    </source>
</evidence>
<dbReference type="AlphaFoldDB" id="A0A6D2J3Y4"/>
<gene>
    <name evidence="9" type="ORF">MERR_LOCUS21770</name>
</gene>